<dbReference type="Proteomes" id="UP000285146">
    <property type="component" value="Unassembled WGS sequence"/>
</dbReference>
<dbReference type="AlphaFoldDB" id="A0A423WNA0"/>
<gene>
    <name evidence="1" type="ORF">VPNG_06990</name>
</gene>
<proteinExistence type="predicted"/>
<accession>A0A423WNA0</accession>
<sequence length="73" mass="7817">MGTGTPSGQIKARYFMRARNLFADVAGSPSTVADAAMHAPKYTSGDETGCETGMHDAFVLEAFPVDQLYGLTW</sequence>
<evidence type="ECO:0000313" key="2">
    <source>
        <dbReference type="Proteomes" id="UP000285146"/>
    </source>
</evidence>
<evidence type="ECO:0000313" key="1">
    <source>
        <dbReference type="EMBL" id="ROW04971.1"/>
    </source>
</evidence>
<protein>
    <submittedName>
        <fullName evidence="1">Uncharacterized protein</fullName>
    </submittedName>
</protein>
<reference evidence="1 2" key="1">
    <citation type="submission" date="2015-09" db="EMBL/GenBank/DDBJ databases">
        <title>Host preference determinants of Valsa canker pathogens revealed by comparative genomics.</title>
        <authorList>
            <person name="Yin Z."/>
            <person name="Huang L."/>
        </authorList>
    </citation>
    <scope>NUCLEOTIDE SEQUENCE [LARGE SCALE GENOMIC DNA]</scope>
    <source>
        <strain evidence="1 2">SXYLt</strain>
    </source>
</reference>
<keyword evidence="2" id="KW-1185">Reference proteome</keyword>
<dbReference type="EMBL" id="LKEB01000046">
    <property type="protein sequence ID" value="ROW04971.1"/>
    <property type="molecule type" value="Genomic_DNA"/>
</dbReference>
<name>A0A423WNA0_9PEZI</name>
<comment type="caution">
    <text evidence="1">The sequence shown here is derived from an EMBL/GenBank/DDBJ whole genome shotgun (WGS) entry which is preliminary data.</text>
</comment>
<organism evidence="1 2">
    <name type="scientific">Cytospora leucostoma</name>
    <dbReference type="NCBI Taxonomy" id="1230097"/>
    <lineage>
        <taxon>Eukaryota</taxon>
        <taxon>Fungi</taxon>
        <taxon>Dikarya</taxon>
        <taxon>Ascomycota</taxon>
        <taxon>Pezizomycotina</taxon>
        <taxon>Sordariomycetes</taxon>
        <taxon>Sordariomycetidae</taxon>
        <taxon>Diaporthales</taxon>
        <taxon>Cytosporaceae</taxon>
        <taxon>Cytospora</taxon>
    </lineage>
</organism>
<dbReference type="InParanoid" id="A0A423WNA0"/>